<sequence length="112" mass="12126">MLILQLYRLEKRIVCITTDNALVNNFMAQKIEVLVPMSTACTNAIGCMAHKIHLAAQDGLNALAQGPPVATNEPKGNMNGPMSISHISDLPDGINTSYNSNINQISRLSSYI</sequence>
<accession>A0A9Q3GTQ0</accession>
<reference evidence="1" key="1">
    <citation type="submission" date="2021-03" db="EMBL/GenBank/DDBJ databases">
        <title>Draft genome sequence of rust myrtle Austropuccinia psidii MF-1, a brazilian biotype.</title>
        <authorList>
            <person name="Quecine M.C."/>
            <person name="Pachon D.M.R."/>
            <person name="Bonatelli M.L."/>
            <person name="Correr F.H."/>
            <person name="Franceschini L.M."/>
            <person name="Leite T.F."/>
            <person name="Margarido G.R.A."/>
            <person name="Almeida C.A."/>
            <person name="Ferrarezi J.A."/>
            <person name="Labate C.A."/>
        </authorList>
    </citation>
    <scope>NUCLEOTIDE SEQUENCE</scope>
    <source>
        <strain evidence="1">MF-1</strain>
    </source>
</reference>
<proteinExistence type="predicted"/>
<gene>
    <name evidence="1" type="ORF">O181_019558</name>
</gene>
<dbReference type="EMBL" id="AVOT02005738">
    <property type="protein sequence ID" value="MBW0479843.1"/>
    <property type="molecule type" value="Genomic_DNA"/>
</dbReference>
<name>A0A9Q3GTQ0_9BASI</name>
<dbReference type="AlphaFoldDB" id="A0A9Q3GTQ0"/>
<keyword evidence="2" id="KW-1185">Reference proteome</keyword>
<evidence type="ECO:0000313" key="2">
    <source>
        <dbReference type="Proteomes" id="UP000765509"/>
    </source>
</evidence>
<comment type="caution">
    <text evidence="1">The sequence shown here is derived from an EMBL/GenBank/DDBJ whole genome shotgun (WGS) entry which is preliminary data.</text>
</comment>
<dbReference type="Proteomes" id="UP000765509">
    <property type="component" value="Unassembled WGS sequence"/>
</dbReference>
<organism evidence="1 2">
    <name type="scientific">Austropuccinia psidii MF-1</name>
    <dbReference type="NCBI Taxonomy" id="1389203"/>
    <lineage>
        <taxon>Eukaryota</taxon>
        <taxon>Fungi</taxon>
        <taxon>Dikarya</taxon>
        <taxon>Basidiomycota</taxon>
        <taxon>Pucciniomycotina</taxon>
        <taxon>Pucciniomycetes</taxon>
        <taxon>Pucciniales</taxon>
        <taxon>Sphaerophragmiaceae</taxon>
        <taxon>Austropuccinia</taxon>
    </lineage>
</organism>
<evidence type="ECO:0000313" key="1">
    <source>
        <dbReference type="EMBL" id="MBW0479843.1"/>
    </source>
</evidence>
<protein>
    <submittedName>
        <fullName evidence="1">Uncharacterized protein</fullName>
    </submittedName>
</protein>